<feature type="signal peptide" evidence="2">
    <location>
        <begin position="1"/>
        <end position="23"/>
    </location>
</feature>
<gene>
    <name evidence="3" type="ORF">A5821_000747</name>
</gene>
<reference evidence="3" key="1">
    <citation type="submission" date="2017-05" db="EMBL/GenBank/DDBJ databases">
        <authorList>
            <consortium name="The Broad Institute Genomics Platform"/>
            <consortium name="The Broad Institute Genomic Center for Infectious Diseases"/>
            <person name="Earl A."/>
            <person name="Manson A."/>
            <person name="Schwartman J."/>
            <person name="Gilmore M."/>
            <person name="Abouelleil A."/>
            <person name="Cao P."/>
            <person name="Chapman S."/>
            <person name="Cusick C."/>
            <person name="Shea T."/>
            <person name="Young S."/>
            <person name="Neafsey D."/>
            <person name="Nusbaum C."/>
            <person name="Birren B."/>
        </authorList>
    </citation>
    <scope>NUCLEOTIDE SEQUENCE</scope>
    <source>
        <strain evidence="3">7F3_DIV0205</strain>
    </source>
</reference>
<evidence type="ECO:0000313" key="3">
    <source>
        <dbReference type="EMBL" id="WYJ99670.1"/>
    </source>
</evidence>
<keyword evidence="2" id="KW-0732">Signal</keyword>
<feature type="chain" id="PRO_5043055949" description="Lipoprotein" evidence="2">
    <location>
        <begin position="24"/>
        <end position="205"/>
    </location>
</feature>
<feature type="compositionally biased region" description="Basic and acidic residues" evidence="1">
    <location>
        <begin position="36"/>
        <end position="51"/>
    </location>
</feature>
<evidence type="ECO:0000313" key="4">
    <source>
        <dbReference type="Proteomes" id="UP000194948"/>
    </source>
</evidence>
<dbReference type="EMBL" id="CP147244">
    <property type="protein sequence ID" value="WYJ99670.1"/>
    <property type="molecule type" value="Genomic_DNA"/>
</dbReference>
<accession>A0AAQ3W909</accession>
<name>A0AAQ3W909_9ENTE</name>
<dbReference type="Proteomes" id="UP000194948">
    <property type="component" value="Chromosome"/>
</dbReference>
<organism evidence="3 4">
    <name type="scientific">Candidatus Enterococcus palustris</name>
    <dbReference type="NCBI Taxonomy" id="1834189"/>
    <lineage>
        <taxon>Bacteria</taxon>
        <taxon>Bacillati</taxon>
        <taxon>Bacillota</taxon>
        <taxon>Bacilli</taxon>
        <taxon>Lactobacillales</taxon>
        <taxon>Enterococcaceae</taxon>
        <taxon>Enterococcus</taxon>
    </lineage>
</organism>
<protein>
    <recommendedName>
        <fullName evidence="5">Lipoprotein</fullName>
    </recommendedName>
</protein>
<evidence type="ECO:0008006" key="5">
    <source>
        <dbReference type="Google" id="ProtNLM"/>
    </source>
</evidence>
<evidence type="ECO:0000256" key="2">
    <source>
        <dbReference type="SAM" id="SignalP"/>
    </source>
</evidence>
<proteinExistence type="predicted"/>
<dbReference type="RefSeq" id="WP_086313212.1">
    <property type="nucleotide sequence ID" value="NZ_CP147244.1"/>
</dbReference>
<keyword evidence="4" id="KW-1185">Reference proteome</keyword>
<reference evidence="3" key="2">
    <citation type="submission" date="2024-03" db="EMBL/GenBank/DDBJ databases">
        <title>The Genome Sequence of Enterococcus sp. DIV0205d.</title>
        <authorList>
            <consortium name="The Broad Institute Genomics Platform"/>
            <consortium name="The Broad Institute Microbial Omics Core"/>
            <consortium name="The Broad Institute Genomic Center for Infectious Diseases"/>
            <person name="Earl A."/>
            <person name="Manson A."/>
            <person name="Gilmore M."/>
            <person name="Schwartman J."/>
            <person name="Shea T."/>
            <person name="Abouelleil A."/>
            <person name="Cao P."/>
            <person name="Chapman S."/>
            <person name="Cusick C."/>
            <person name="Young S."/>
            <person name="Neafsey D."/>
            <person name="Nusbaum C."/>
            <person name="Birren B."/>
        </authorList>
    </citation>
    <scope>NUCLEOTIDE SEQUENCE</scope>
    <source>
        <strain evidence="3">7F3_DIV0205</strain>
    </source>
</reference>
<feature type="region of interest" description="Disordered" evidence="1">
    <location>
        <begin position="29"/>
        <end position="60"/>
    </location>
</feature>
<sequence length="205" mass="23261">MKRNKVGKTFIILGLGLLLTSCATVEKNSKQVTNTEKTEQKKAPAKSKNESSTKASSEDEIEEIIETENGTFSVSLPDGWVEIDPTELNDDADVGLEHEDKMMYVAVLSESKEDYDGFEGFKEVTEFPVEVEEETEKPIDLNGWKGTRRLMTAKMDGLRFYYVYDLVESDAGHYAQRMAWTMNSKKKKYGKELENMLDSIKDVTN</sequence>
<evidence type="ECO:0000256" key="1">
    <source>
        <dbReference type="SAM" id="MobiDB-lite"/>
    </source>
</evidence>
<dbReference type="PROSITE" id="PS51257">
    <property type="entry name" value="PROKAR_LIPOPROTEIN"/>
    <property type="match status" value="1"/>
</dbReference>
<dbReference type="AlphaFoldDB" id="A0AAQ3W909"/>